<dbReference type="Pfam" id="PF12645">
    <property type="entry name" value="HTH_16"/>
    <property type="match status" value="1"/>
</dbReference>
<evidence type="ECO:0000313" key="3">
    <source>
        <dbReference type="Proteomes" id="UP001079657"/>
    </source>
</evidence>
<dbReference type="RefSeq" id="WP_268051858.1">
    <property type="nucleotide sequence ID" value="NZ_JAPQES010000014.1"/>
</dbReference>
<proteinExistence type="predicted"/>
<sequence>MSDKKFEELVILAHKGDTYALNEILKKFKPCLIKNSIINGKFDEDCFQELNVKLINCIYKFTFNPLDVNLKSYL</sequence>
<dbReference type="Proteomes" id="UP001079657">
    <property type="component" value="Unassembled WGS sequence"/>
</dbReference>
<name>A0ABT4CUN9_9CLOT</name>
<dbReference type="SUPFAM" id="SSF88946">
    <property type="entry name" value="Sigma2 domain of RNA polymerase sigma factors"/>
    <property type="match status" value="1"/>
</dbReference>
<reference evidence="2" key="1">
    <citation type="submission" date="2022-12" db="EMBL/GenBank/DDBJ databases">
        <authorList>
            <person name="Wang J."/>
        </authorList>
    </citation>
    <scope>NUCLEOTIDE SEQUENCE</scope>
    <source>
        <strain evidence="2">HY-42-06</strain>
    </source>
</reference>
<dbReference type="InterPro" id="IPR024760">
    <property type="entry name" value="HTH_dom_conjug_TS-like"/>
</dbReference>
<organism evidence="2 3">
    <name type="scientific">Clostridium ganghwense</name>
    <dbReference type="NCBI Taxonomy" id="312089"/>
    <lineage>
        <taxon>Bacteria</taxon>
        <taxon>Bacillati</taxon>
        <taxon>Bacillota</taxon>
        <taxon>Clostridia</taxon>
        <taxon>Eubacteriales</taxon>
        <taxon>Clostridiaceae</taxon>
        <taxon>Clostridium</taxon>
    </lineage>
</organism>
<keyword evidence="3" id="KW-1185">Reference proteome</keyword>
<feature type="domain" description="Helix-turn-helix conjugative transposon-like" evidence="1">
    <location>
        <begin position="8"/>
        <end position="61"/>
    </location>
</feature>
<comment type="caution">
    <text evidence="2">The sequence shown here is derived from an EMBL/GenBank/DDBJ whole genome shotgun (WGS) entry which is preliminary data.</text>
</comment>
<evidence type="ECO:0000259" key="1">
    <source>
        <dbReference type="Pfam" id="PF12645"/>
    </source>
</evidence>
<accession>A0ABT4CUN9</accession>
<dbReference type="EMBL" id="JAPQES010000014">
    <property type="protein sequence ID" value="MCY6372795.1"/>
    <property type="molecule type" value="Genomic_DNA"/>
</dbReference>
<gene>
    <name evidence="2" type="ORF">OXH55_19595</name>
</gene>
<protein>
    <submittedName>
        <fullName evidence="2">Helix-turn-helix domain-containing protein</fullName>
    </submittedName>
</protein>
<dbReference type="InterPro" id="IPR013325">
    <property type="entry name" value="RNA_pol_sigma_r2"/>
</dbReference>
<evidence type="ECO:0000313" key="2">
    <source>
        <dbReference type="EMBL" id="MCY6372795.1"/>
    </source>
</evidence>